<feature type="domain" description="SAF" evidence="2">
    <location>
        <begin position="44"/>
        <end position="112"/>
    </location>
</feature>
<dbReference type="InterPro" id="IPR013974">
    <property type="entry name" value="SAF"/>
</dbReference>
<reference evidence="3" key="1">
    <citation type="submission" date="2024-05" db="EMBL/GenBank/DDBJ databases">
        <authorList>
            <person name="Kim S."/>
            <person name="Heo J."/>
            <person name="Choi H."/>
            <person name="Choi Y."/>
            <person name="Kwon S.-W."/>
            <person name="Kim Y."/>
        </authorList>
    </citation>
    <scope>NUCLEOTIDE SEQUENCE</scope>
    <source>
        <strain evidence="3">KACC 23698</strain>
    </source>
</reference>
<accession>A0AAU7JGQ5</accession>
<dbReference type="InterPro" id="IPR017592">
    <property type="entry name" value="Pilus_assmbl_Flp-typ_CpaB"/>
</dbReference>
<dbReference type="RefSeq" id="WP_406856161.1">
    <property type="nucleotide sequence ID" value="NZ_CP157484.1"/>
</dbReference>
<dbReference type="SMART" id="SM00858">
    <property type="entry name" value="SAF"/>
    <property type="match status" value="1"/>
</dbReference>
<feature type="signal peptide" evidence="1">
    <location>
        <begin position="1"/>
        <end position="19"/>
    </location>
</feature>
<dbReference type="Pfam" id="PF16976">
    <property type="entry name" value="RcpC"/>
    <property type="match status" value="1"/>
</dbReference>
<feature type="chain" id="PRO_5043346983" evidence="1">
    <location>
        <begin position="20"/>
        <end position="262"/>
    </location>
</feature>
<proteinExistence type="predicted"/>
<dbReference type="CDD" id="cd11614">
    <property type="entry name" value="SAF_CpaB_FlgA_like"/>
    <property type="match status" value="1"/>
</dbReference>
<dbReference type="EMBL" id="CP157484">
    <property type="protein sequence ID" value="XBO39319.1"/>
    <property type="molecule type" value="Genomic_DNA"/>
</dbReference>
<dbReference type="Pfam" id="PF08666">
    <property type="entry name" value="SAF"/>
    <property type="match status" value="1"/>
</dbReference>
<keyword evidence="1" id="KW-0732">Signal</keyword>
<name>A0AAU7JGQ5_9HYPH</name>
<protein>
    <submittedName>
        <fullName evidence="3">Flp pilus assembly protein CpaB</fullName>
    </submittedName>
</protein>
<sequence>MTPARLAILGIAVSAGAVAAYLASGSDPAAPPPVQQAAPAIRTVEVLVSAVEIPLGGTVGAKELKWQTWPADGAGQGFITRQAQPTGVEDFTGSIARASMLPGEPVRREKLIKSDTTGVLSALLPAGSRAIAITIDNRGANTAGGFILPNDRVDVIRIYRDDAASKVQGTDVVVSETLLRNIRVLAIGQNIQERNGEKVVVGETATLELDPRQVETVTLAQRQGQLSLSLRSLRDISKTDEQIVKPEDVNLTIVRYGTSSQR</sequence>
<dbReference type="AlphaFoldDB" id="A0AAU7JGQ5"/>
<dbReference type="InterPro" id="IPR031571">
    <property type="entry name" value="RcpC_dom"/>
</dbReference>
<gene>
    <name evidence="3" type="primary">cpaB</name>
    <name evidence="3" type="ORF">ABEG18_00595</name>
</gene>
<evidence type="ECO:0000256" key="1">
    <source>
        <dbReference type="SAM" id="SignalP"/>
    </source>
</evidence>
<dbReference type="NCBIfam" id="TIGR03177">
    <property type="entry name" value="pilus_cpaB"/>
    <property type="match status" value="1"/>
</dbReference>
<evidence type="ECO:0000259" key="2">
    <source>
        <dbReference type="SMART" id="SM00858"/>
    </source>
</evidence>
<evidence type="ECO:0000313" key="3">
    <source>
        <dbReference type="EMBL" id="XBO39319.1"/>
    </source>
</evidence>
<organism evidence="3">
    <name type="scientific">Alsobacter sp. KACC 23698</name>
    <dbReference type="NCBI Taxonomy" id="3149229"/>
    <lineage>
        <taxon>Bacteria</taxon>
        <taxon>Pseudomonadati</taxon>
        <taxon>Pseudomonadota</taxon>
        <taxon>Alphaproteobacteria</taxon>
        <taxon>Hyphomicrobiales</taxon>
        <taxon>Alsobacteraceae</taxon>
        <taxon>Alsobacter</taxon>
    </lineage>
</organism>